<evidence type="ECO:0000256" key="6">
    <source>
        <dbReference type="SAM" id="MobiDB-lite"/>
    </source>
</evidence>
<dbReference type="OMA" id="QYVTDWQ"/>
<dbReference type="FunFam" id="1.10.238.10:FF:000178">
    <property type="entry name" value="Calmodulin-2 A"/>
    <property type="match status" value="1"/>
</dbReference>
<dbReference type="InterPro" id="IPR002048">
    <property type="entry name" value="EF_hand_dom"/>
</dbReference>
<proteinExistence type="predicted"/>
<accession>A0A6P6XUH3</accession>
<name>A0A6P6XUH3_DERPT</name>
<gene>
    <name evidence="9" type="primary">LOC113791092</name>
</gene>
<evidence type="ECO:0000259" key="7">
    <source>
        <dbReference type="PROSITE" id="PS50222"/>
    </source>
</evidence>
<dbReference type="PANTHER" id="PTHR46212:SF9">
    <property type="entry name" value="PROGRAMMED CELL DEATH PROTEIN 6"/>
    <property type="match status" value="1"/>
</dbReference>
<dbReference type="Gene3D" id="1.10.238.10">
    <property type="entry name" value="EF-hand"/>
    <property type="match status" value="1"/>
</dbReference>
<dbReference type="SUPFAM" id="SSF47473">
    <property type="entry name" value="EF-hand"/>
    <property type="match status" value="1"/>
</dbReference>
<evidence type="ECO:0000256" key="2">
    <source>
        <dbReference type="ARBA" id="ARBA00022490"/>
    </source>
</evidence>
<dbReference type="InterPro" id="IPR011992">
    <property type="entry name" value="EF-hand-dom_pair"/>
</dbReference>
<evidence type="ECO:0000256" key="1">
    <source>
        <dbReference type="ARBA" id="ARBA00004496"/>
    </source>
</evidence>
<dbReference type="InterPro" id="IPR051426">
    <property type="entry name" value="Peflin/Sorcin_CaBP"/>
</dbReference>
<evidence type="ECO:0000256" key="5">
    <source>
        <dbReference type="ARBA" id="ARBA00022837"/>
    </source>
</evidence>
<dbReference type="KEGG" id="dpte:113791092"/>
<feature type="domain" description="EF-hand" evidence="7">
    <location>
        <begin position="119"/>
        <end position="154"/>
    </location>
</feature>
<evidence type="ECO:0000256" key="4">
    <source>
        <dbReference type="ARBA" id="ARBA00022737"/>
    </source>
</evidence>
<dbReference type="GO" id="GO:0005737">
    <property type="term" value="C:cytoplasm"/>
    <property type="evidence" value="ECO:0007669"/>
    <property type="project" value="UniProtKB-SubCell"/>
</dbReference>
<dbReference type="PROSITE" id="PS00018">
    <property type="entry name" value="EF_HAND_1"/>
    <property type="match status" value="2"/>
</dbReference>
<dbReference type="PROSITE" id="PS50222">
    <property type="entry name" value="EF_HAND_2"/>
    <property type="match status" value="3"/>
</dbReference>
<keyword evidence="3" id="KW-0479">Metal-binding</keyword>
<organism evidence="8 9">
    <name type="scientific">Dermatophagoides pteronyssinus</name>
    <name type="common">European house dust mite</name>
    <dbReference type="NCBI Taxonomy" id="6956"/>
    <lineage>
        <taxon>Eukaryota</taxon>
        <taxon>Metazoa</taxon>
        <taxon>Ecdysozoa</taxon>
        <taxon>Arthropoda</taxon>
        <taxon>Chelicerata</taxon>
        <taxon>Arachnida</taxon>
        <taxon>Acari</taxon>
        <taxon>Acariformes</taxon>
        <taxon>Sarcoptiformes</taxon>
        <taxon>Astigmata</taxon>
        <taxon>Psoroptidia</taxon>
        <taxon>Analgoidea</taxon>
        <taxon>Pyroglyphidae</taxon>
        <taxon>Dermatophagoidinae</taxon>
        <taxon>Dermatophagoides</taxon>
    </lineage>
</organism>
<dbReference type="CTD" id="3355106"/>
<keyword evidence="8" id="KW-1185">Reference proteome</keyword>
<feature type="domain" description="EF-hand" evidence="7">
    <location>
        <begin position="155"/>
        <end position="190"/>
    </location>
</feature>
<dbReference type="RefSeq" id="XP_027196618.1">
    <property type="nucleotide sequence ID" value="XM_027340817.1"/>
</dbReference>
<dbReference type="PANTHER" id="PTHR46212">
    <property type="entry name" value="PEFLIN"/>
    <property type="match status" value="1"/>
</dbReference>
<sequence length="221" mass="26341">MSWNMNNNRQNYPYQNYQQYSQQPQQQQQQFHHHNLPQYPSYPTNQPYVSMPNPQWLRSVFDKVDKDKSGQISSNELQGALSNGTWKPFNPETVRLMIGMFDKDKTGSINFEEFSHLWRYVTDWLNCFRSFDRDNSGNIDPNELRQALTTFGYRFTDSFLQILMKRYDREGKGHVTFDDFIQLCVQLQSLTNAFRQHDTDMDGWIKISYEQFLTMVLNIAL</sequence>
<keyword evidence="5" id="KW-0106">Calcium</keyword>
<feature type="region of interest" description="Disordered" evidence="6">
    <location>
        <begin position="19"/>
        <end position="44"/>
    </location>
</feature>
<feature type="domain" description="EF-hand" evidence="7">
    <location>
        <begin position="52"/>
        <end position="87"/>
    </location>
</feature>
<dbReference type="GO" id="GO:0005509">
    <property type="term" value="F:calcium ion binding"/>
    <property type="evidence" value="ECO:0007669"/>
    <property type="project" value="InterPro"/>
</dbReference>
<dbReference type="SUPFAM" id="SSF81995">
    <property type="entry name" value="beta-sandwich domain of Sec23/24"/>
    <property type="match status" value="1"/>
</dbReference>
<keyword evidence="4" id="KW-0677">Repeat</keyword>
<evidence type="ECO:0000313" key="8">
    <source>
        <dbReference type="Proteomes" id="UP000515146"/>
    </source>
</evidence>
<dbReference type="FunCoup" id="A0A6P6XUH3">
    <property type="interactions" value="1339"/>
</dbReference>
<reference evidence="9" key="1">
    <citation type="submission" date="2025-08" db="UniProtKB">
        <authorList>
            <consortium name="RefSeq"/>
        </authorList>
    </citation>
    <scope>IDENTIFICATION</scope>
    <source>
        <strain evidence="9">Airmid</strain>
    </source>
</reference>
<protein>
    <submittedName>
        <fullName evidence="9">Programmed cell death protein 6-like isoform X1</fullName>
    </submittedName>
</protein>
<dbReference type="Proteomes" id="UP000515146">
    <property type="component" value="Unplaced"/>
</dbReference>
<dbReference type="Pfam" id="PF13499">
    <property type="entry name" value="EF-hand_7"/>
    <property type="match status" value="2"/>
</dbReference>
<dbReference type="AlphaFoldDB" id="A0A6P6XUH3"/>
<evidence type="ECO:0000313" key="9">
    <source>
        <dbReference type="RefSeq" id="XP_027196618.1"/>
    </source>
</evidence>
<evidence type="ECO:0000256" key="3">
    <source>
        <dbReference type="ARBA" id="ARBA00022723"/>
    </source>
</evidence>
<keyword evidence="2" id="KW-0963">Cytoplasm</keyword>
<dbReference type="OrthoDB" id="186625at2759"/>
<dbReference type="GO" id="GO:0048306">
    <property type="term" value="F:calcium-dependent protein binding"/>
    <property type="evidence" value="ECO:0007669"/>
    <property type="project" value="UniProtKB-ARBA"/>
</dbReference>
<dbReference type="CDD" id="cd16183">
    <property type="entry name" value="EFh_PEF_ALG-2"/>
    <property type="match status" value="1"/>
</dbReference>
<dbReference type="GO" id="GO:0043226">
    <property type="term" value="C:organelle"/>
    <property type="evidence" value="ECO:0007669"/>
    <property type="project" value="UniProtKB-ARBA"/>
</dbReference>
<comment type="subcellular location">
    <subcellularLocation>
        <location evidence="1">Cytoplasm</location>
    </subcellularLocation>
</comment>
<feature type="compositionally biased region" description="Low complexity" evidence="6">
    <location>
        <begin position="19"/>
        <end position="30"/>
    </location>
</feature>
<dbReference type="InterPro" id="IPR018247">
    <property type="entry name" value="EF_Hand_1_Ca_BS"/>
</dbReference>
<dbReference type="SMART" id="SM00054">
    <property type="entry name" value="EFh"/>
    <property type="match status" value="5"/>
</dbReference>
<dbReference type="InParanoid" id="A0A6P6XUH3"/>